<organism evidence="2 3">
    <name type="scientific">Cyclospora cayetanensis</name>
    <dbReference type="NCBI Taxonomy" id="88456"/>
    <lineage>
        <taxon>Eukaryota</taxon>
        <taxon>Sar</taxon>
        <taxon>Alveolata</taxon>
        <taxon>Apicomplexa</taxon>
        <taxon>Conoidasida</taxon>
        <taxon>Coccidia</taxon>
        <taxon>Eucoccidiorida</taxon>
        <taxon>Eimeriorina</taxon>
        <taxon>Eimeriidae</taxon>
        <taxon>Cyclospora</taxon>
    </lineage>
</organism>
<dbReference type="Proteomes" id="UP000095192">
    <property type="component" value="Unassembled WGS sequence"/>
</dbReference>
<evidence type="ECO:0000313" key="2">
    <source>
        <dbReference type="EMBL" id="OEH74753.1"/>
    </source>
</evidence>
<sequence length="983" mass="107434">MEDPRAECLSRSIADSGEEWAGCNSLSSSMQSLLVCRCCLTWLKTVDAIVPLMSTCIPWASTLKHQILSGSVPVVISLSCVQALSQLPPQQRGSLVCLLARAAETSLFLDFSRSAGLSALQGPAASLGRTLFSRMRFAVELSVDLEEWDLSLGGFVAELCKLIARSGARLESLQLRGSVLHQRMRVILASGCRLDTSHKLSEYPSPRSWSSSGWDPPIVESTDHQEGFEICAQLTHSRGKWEEAQSMSSNDPPSSSLPPSPSACATVQKAPLAALAPTALAEGNLPSAAASMESVSSKPGGGYAIQRPSWMSGLAKEPHEQQRTSRTLFSLPSLKRLTVEGFQLLEFFDVPGLLEHAMTLTSEVLKNESAHSGRLGRTPLERNTFAQQGPLQLPVHRHWGADISYIHPCLAVRFATLNYSHLRTMQVAGFLLPVAKAGIIRWIRRALACDCTRCAPSEQPHGARTGAAADKNPSKEDKSMARGPQERVLGGPRYGQTLEVQCHECVELQQSETGREAWGGPPRMPALQLLRVDDITFLAFVSSPRLQQLEVNVCASGEWPLLLEFLRMYGTHLKVLCVWAEDLPPTWLGPANQSEKYEGMGICGSTPETMLLVSYIQRRGLPEGFSHKTCVYNPWGVRRASGNWLGSPTLPELVSLKGPSCILAELSAFPRALPSLRQLDTWGDKGRLTEFLREKRHVETVRIRGTNHSDDAFRWLGTSNARNGGGDESQPSFMGLPPKSHPFRLSPSVTPMREALAIKEYSGPGVPLEASMLCPRLTKLELTERADLADRFLLSGGAPQLEVLLYAGRLTVPREDLAEASRSLRRLRVLHAFVLDVANFTNYTCNVHAAERSASSLACQSLTIDPMGVSSPPGGSYSPGTDEEKTSDSPCTVSTGGAFLDGLQQLYVHRLMTSPATFTEYLRAARRLRMTSHAVEHPASLGRSAEELVPWEDIQGSHLKAPSPSSHDVFGAPMDDLKWFEWP</sequence>
<keyword evidence="3" id="KW-1185">Reference proteome</keyword>
<name>A0A1D3CU71_9EIME</name>
<proteinExistence type="predicted"/>
<dbReference type="InParanoid" id="A0A1D3CU71"/>
<dbReference type="VEuPathDB" id="ToxoDB:cyc_06798"/>
<dbReference type="AlphaFoldDB" id="A0A1D3CU71"/>
<feature type="region of interest" description="Disordered" evidence="1">
    <location>
        <begin position="869"/>
        <end position="891"/>
    </location>
</feature>
<dbReference type="EMBL" id="JROU02001941">
    <property type="protein sequence ID" value="OEH74753.1"/>
    <property type="molecule type" value="Genomic_DNA"/>
</dbReference>
<accession>A0A1D3CU71</accession>
<comment type="caution">
    <text evidence="2">The sequence shown here is derived from an EMBL/GenBank/DDBJ whole genome shotgun (WGS) entry which is preliminary data.</text>
</comment>
<reference evidence="2 3" key="1">
    <citation type="journal article" date="2016" name="BMC Genomics">
        <title>Comparative genomics reveals Cyclospora cayetanensis possesses coccidia-like metabolism and invasion components but unique surface antigens.</title>
        <authorList>
            <person name="Liu S."/>
            <person name="Wang L."/>
            <person name="Zheng H."/>
            <person name="Xu Z."/>
            <person name="Roellig D.M."/>
            <person name="Li N."/>
            <person name="Frace M.A."/>
            <person name="Tang K."/>
            <person name="Arrowood M.J."/>
            <person name="Moss D.M."/>
            <person name="Zhang L."/>
            <person name="Feng Y."/>
            <person name="Xiao L."/>
        </authorList>
    </citation>
    <scope>NUCLEOTIDE SEQUENCE [LARGE SCALE GENOMIC DNA]</scope>
    <source>
        <strain evidence="2 3">CHN_HEN01</strain>
    </source>
</reference>
<feature type="compositionally biased region" description="Low complexity" evidence="1">
    <location>
        <begin position="869"/>
        <end position="880"/>
    </location>
</feature>
<gene>
    <name evidence="2" type="ORF">cyc_06798</name>
</gene>
<dbReference type="VEuPathDB" id="ToxoDB:LOC34622888"/>
<feature type="region of interest" description="Disordered" evidence="1">
    <location>
        <begin position="456"/>
        <end position="488"/>
    </location>
</feature>
<evidence type="ECO:0000256" key="1">
    <source>
        <dbReference type="SAM" id="MobiDB-lite"/>
    </source>
</evidence>
<feature type="region of interest" description="Disordered" evidence="1">
    <location>
        <begin position="241"/>
        <end position="264"/>
    </location>
</feature>
<evidence type="ECO:0000313" key="3">
    <source>
        <dbReference type="Proteomes" id="UP000095192"/>
    </source>
</evidence>
<protein>
    <submittedName>
        <fullName evidence="2">Uncharacterized protein</fullName>
    </submittedName>
</protein>